<evidence type="ECO:0000313" key="12">
    <source>
        <dbReference type="EMBL" id="AFD06612.1"/>
    </source>
</evidence>
<feature type="transmembrane region" description="Helical" evidence="10">
    <location>
        <begin position="81"/>
        <end position="100"/>
    </location>
</feature>
<evidence type="ECO:0000256" key="6">
    <source>
        <dbReference type="ARBA" id="ARBA00022692"/>
    </source>
</evidence>
<dbReference type="InterPro" id="IPR005828">
    <property type="entry name" value="MFS_sugar_transport-like"/>
</dbReference>
<dbReference type="InterPro" id="IPR050814">
    <property type="entry name" value="Myo-inositol_Transporter"/>
</dbReference>
<proteinExistence type="inferred from homology"/>
<sequence>MQKNSTLNTRFLILITLTATLGGFLFGFDTAVISGTIVFVKQQYNMDALMEGWYVSSALLGSIAGVAISGKMGDRLGRKKVMLLSAFLFGISAIGCALAPSAFWLIVFRLLGGLGIGVASVICPMYIAELAPSNVRGKLVTYYQLAITIGILAAYFSNAMILSVAHNNEVIVTGWLQLIFHQEFWRGMFAAGIIPALLFLFMIVFVPESPRWLAMKQKTAEAQQILTKIFGSSQANTELTGILNSVENAGNAKNIWTAFTGYLKKPIIIGILLAALSQFSGINAIIYYGPSILEKAGFKLSEALGGQVTIGVVNMLFTFVAIYFIDKKGRKPLLLWGIGGAVISLLLAALLFALNTTSFLVLIPIILFIACFAFSFGPVTWVVISEIFPTNVRGGAVAISTMSLWVANWVVGQFFPVMLQSTGASITFLVFALFSAYAFVLSWKKIPETKGKTLEEIEHFWQNETHQAASLEKS</sequence>
<reference evidence="12" key="1">
    <citation type="submission" date="2012-02" db="EMBL/GenBank/DDBJ databases">
        <title>The complete genome of Solitalea canadensis DSM 3403.</title>
        <authorList>
            <consortium name="US DOE Joint Genome Institute (JGI-PGF)"/>
            <person name="Lucas S."/>
            <person name="Copeland A."/>
            <person name="Lapidus A."/>
            <person name="Glavina del Rio T."/>
            <person name="Dalin E."/>
            <person name="Tice H."/>
            <person name="Bruce D."/>
            <person name="Goodwin L."/>
            <person name="Pitluck S."/>
            <person name="Peters L."/>
            <person name="Ovchinnikova G."/>
            <person name="Lu M."/>
            <person name="Kyrpides N."/>
            <person name="Mavromatis K."/>
            <person name="Ivanova N."/>
            <person name="Brettin T."/>
            <person name="Detter J.C."/>
            <person name="Han C."/>
            <person name="Larimer F."/>
            <person name="Land M."/>
            <person name="Hauser L."/>
            <person name="Markowitz V."/>
            <person name="Cheng J.-F."/>
            <person name="Hugenholtz P."/>
            <person name="Woyke T."/>
            <person name="Wu D."/>
            <person name="Spring S."/>
            <person name="Schroeder M."/>
            <person name="Kopitz M."/>
            <person name="Brambilla E."/>
            <person name="Klenk H.-P."/>
            <person name="Eisen J.A."/>
        </authorList>
    </citation>
    <scope>NUCLEOTIDE SEQUENCE</scope>
    <source>
        <strain evidence="12">DSM 3403</strain>
    </source>
</reference>
<keyword evidence="13" id="KW-1185">Reference proteome</keyword>
<dbReference type="InterPro" id="IPR005829">
    <property type="entry name" value="Sugar_transporter_CS"/>
</dbReference>
<dbReference type="PROSITE" id="PS50850">
    <property type="entry name" value="MFS"/>
    <property type="match status" value="1"/>
</dbReference>
<evidence type="ECO:0000256" key="1">
    <source>
        <dbReference type="ARBA" id="ARBA00004651"/>
    </source>
</evidence>
<dbReference type="AlphaFoldDB" id="H8KTN7"/>
<evidence type="ECO:0000256" key="4">
    <source>
        <dbReference type="ARBA" id="ARBA00022475"/>
    </source>
</evidence>
<dbReference type="CDD" id="cd17359">
    <property type="entry name" value="MFS_XylE_like"/>
    <property type="match status" value="1"/>
</dbReference>
<feature type="transmembrane region" description="Helical" evidence="10">
    <location>
        <begin position="12"/>
        <end position="40"/>
    </location>
</feature>
<feature type="domain" description="Major facilitator superfamily (MFS) profile" evidence="11">
    <location>
        <begin position="15"/>
        <end position="450"/>
    </location>
</feature>
<dbReference type="FunFam" id="1.20.1250.20:FF:000122">
    <property type="entry name" value="D-xylose transporter XylE"/>
    <property type="match status" value="1"/>
</dbReference>
<dbReference type="PANTHER" id="PTHR48020:SF12">
    <property type="entry name" value="PROTON MYO-INOSITOL COTRANSPORTER"/>
    <property type="match status" value="1"/>
</dbReference>
<keyword evidence="4" id="KW-1003">Cell membrane</keyword>
<dbReference type="Proteomes" id="UP000007590">
    <property type="component" value="Chromosome"/>
</dbReference>
<feature type="transmembrane region" description="Helical" evidence="10">
    <location>
        <begin position="140"/>
        <end position="164"/>
    </location>
</feature>
<protein>
    <submittedName>
        <fullName evidence="12">MFS transporter, sugar porter family</fullName>
    </submittedName>
</protein>
<evidence type="ECO:0000256" key="7">
    <source>
        <dbReference type="ARBA" id="ARBA00022989"/>
    </source>
</evidence>
<evidence type="ECO:0000256" key="8">
    <source>
        <dbReference type="ARBA" id="ARBA00023136"/>
    </source>
</evidence>
<dbReference type="HOGENOM" id="CLU_001265_30_5_10"/>
<keyword evidence="8 10" id="KW-0472">Membrane</keyword>
<dbReference type="GO" id="GO:0005886">
    <property type="term" value="C:plasma membrane"/>
    <property type="evidence" value="ECO:0007669"/>
    <property type="project" value="UniProtKB-SubCell"/>
</dbReference>
<accession>H8KTN7</accession>
<gene>
    <name evidence="12" type="ordered locus">Solca_1539</name>
</gene>
<feature type="transmembrane region" description="Helical" evidence="10">
    <location>
        <begin position="359"/>
        <end position="384"/>
    </location>
</feature>
<keyword evidence="7 10" id="KW-1133">Transmembrane helix</keyword>
<feature type="transmembrane region" description="Helical" evidence="10">
    <location>
        <begin position="308"/>
        <end position="326"/>
    </location>
</feature>
<evidence type="ECO:0000313" key="13">
    <source>
        <dbReference type="Proteomes" id="UP000007590"/>
    </source>
</evidence>
<evidence type="ECO:0000256" key="2">
    <source>
        <dbReference type="ARBA" id="ARBA00010992"/>
    </source>
</evidence>
<dbReference type="Gene3D" id="1.20.1250.20">
    <property type="entry name" value="MFS general substrate transporter like domains"/>
    <property type="match status" value="2"/>
</dbReference>
<name>H8KTN7_SOLCM</name>
<comment type="similarity">
    <text evidence="2 9">Belongs to the major facilitator superfamily. Sugar transporter (TC 2.A.1.1) family.</text>
</comment>
<comment type="subcellular location">
    <subcellularLocation>
        <location evidence="1">Cell membrane</location>
        <topology evidence="1">Multi-pass membrane protein</topology>
    </subcellularLocation>
</comment>
<keyword evidence="6 10" id="KW-0812">Transmembrane</keyword>
<dbReference type="EMBL" id="CP003349">
    <property type="protein sequence ID" value="AFD06612.1"/>
    <property type="molecule type" value="Genomic_DNA"/>
</dbReference>
<dbReference type="PROSITE" id="PS00217">
    <property type="entry name" value="SUGAR_TRANSPORT_2"/>
    <property type="match status" value="1"/>
</dbReference>
<keyword evidence="3 9" id="KW-0813">Transport</keyword>
<dbReference type="Pfam" id="PF00083">
    <property type="entry name" value="Sugar_tr"/>
    <property type="match status" value="1"/>
</dbReference>
<feature type="transmembrane region" description="Helical" evidence="10">
    <location>
        <begin position="267"/>
        <end position="288"/>
    </location>
</feature>
<organism evidence="12 13">
    <name type="scientific">Solitalea canadensis (strain ATCC 29591 / DSM 3403 / JCM 21819 / LMG 8368 / NBRC 15130 / NCIMB 12057 / USAM 9D)</name>
    <name type="common">Flexibacter canadensis</name>
    <dbReference type="NCBI Taxonomy" id="929556"/>
    <lineage>
        <taxon>Bacteria</taxon>
        <taxon>Pseudomonadati</taxon>
        <taxon>Bacteroidota</taxon>
        <taxon>Sphingobacteriia</taxon>
        <taxon>Sphingobacteriales</taxon>
        <taxon>Sphingobacteriaceae</taxon>
        <taxon>Solitalea</taxon>
    </lineage>
</organism>
<keyword evidence="5" id="KW-0762">Sugar transport</keyword>
<feature type="transmembrane region" description="Helical" evidence="10">
    <location>
        <begin position="52"/>
        <end position="69"/>
    </location>
</feature>
<dbReference type="RefSeq" id="WP_014679839.1">
    <property type="nucleotide sequence ID" value="NC_017770.1"/>
</dbReference>
<dbReference type="GO" id="GO:0022857">
    <property type="term" value="F:transmembrane transporter activity"/>
    <property type="evidence" value="ECO:0007669"/>
    <property type="project" value="InterPro"/>
</dbReference>
<dbReference type="InterPro" id="IPR047984">
    <property type="entry name" value="XylE-like"/>
</dbReference>
<feature type="transmembrane region" description="Helical" evidence="10">
    <location>
        <begin position="333"/>
        <end position="353"/>
    </location>
</feature>
<evidence type="ECO:0000256" key="10">
    <source>
        <dbReference type="SAM" id="Phobius"/>
    </source>
</evidence>
<feature type="transmembrane region" description="Helical" evidence="10">
    <location>
        <begin position="424"/>
        <end position="443"/>
    </location>
</feature>
<evidence type="ECO:0000256" key="9">
    <source>
        <dbReference type="RuleBase" id="RU003346"/>
    </source>
</evidence>
<feature type="transmembrane region" description="Helical" evidence="10">
    <location>
        <begin position="106"/>
        <end position="128"/>
    </location>
</feature>
<dbReference type="OrthoDB" id="9783823at2"/>
<dbReference type="InterPro" id="IPR003663">
    <property type="entry name" value="Sugar/inositol_transpt"/>
</dbReference>
<evidence type="ECO:0000256" key="5">
    <source>
        <dbReference type="ARBA" id="ARBA00022597"/>
    </source>
</evidence>
<feature type="transmembrane region" description="Helical" evidence="10">
    <location>
        <begin position="396"/>
        <end position="418"/>
    </location>
</feature>
<dbReference type="eggNOG" id="COG2814">
    <property type="taxonomic scope" value="Bacteria"/>
</dbReference>
<dbReference type="PANTHER" id="PTHR48020">
    <property type="entry name" value="PROTON MYO-INOSITOL COTRANSPORTER"/>
    <property type="match status" value="1"/>
</dbReference>
<dbReference type="InterPro" id="IPR020846">
    <property type="entry name" value="MFS_dom"/>
</dbReference>
<dbReference type="NCBIfam" id="TIGR00879">
    <property type="entry name" value="SP"/>
    <property type="match status" value="1"/>
</dbReference>
<evidence type="ECO:0000256" key="3">
    <source>
        <dbReference type="ARBA" id="ARBA00022448"/>
    </source>
</evidence>
<dbReference type="STRING" id="929556.Solca_1539"/>
<dbReference type="SUPFAM" id="SSF103473">
    <property type="entry name" value="MFS general substrate transporter"/>
    <property type="match status" value="1"/>
</dbReference>
<evidence type="ECO:0000259" key="11">
    <source>
        <dbReference type="PROSITE" id="PS50850"/>
    </source>
</evidence>
<dbReference type="PRINTS" id="PR00171">
    <property type="entry name" value="SUGRTRNSPORT"/>
</dbReference>
<dbReference type="KEGG" id="scn:Solca_1539"/>
<feature type="transmembrane region" description="Helical" evidence="10">
    <location>
        <begin position="184"/>
        <end position="206"/>
    </location>
</feature>
<dbReference type="InterPro" id="IPR036259">
    <property type="entry name" value="MFS_trans_sf"/>
</dbReference>